<evidence type="ECO:0000256" key="1">
    <source>
        <dbReference type="ARBA" id="ARBA00004236"/>
    </source>
</evidence>
<accession>A0ABR3NUF7</accession>
<feature type="chain" id="PRO_5047286439" description="Ig-like domain-containing protein" evidence="8">
    <location>
        <begin position="17"/>
        <end position="172"/>
    </location>
</feature>
<evidence type="ECO:0000256" key="3">
    <source>
        <dbReference type="ARBA" id="ARBA00022729"/>
    </source>
</evidence>
<comment type="subcellular location">
    <subcellularLocation>
        <location evidence="1">Cell membrane</location>
    </subcellularLocation>
</comment>
<sequence length="172" mass="19517">MMLLIFIFSLLKENAGEDVIKPVSTQKHVFAGKDVTLICNYTGTVTNLQWYRHGNVRSLQWYRQYPGSKPENIIFHTESNNQSQPKLRLYAMANRGIKLMNLSESNGDVIRPDQPSVVLTEGSSITLSCTYDESAYSLHWYQQKPGSKPEFLLLIVESSNVSVLSPYKTVIL</sequence>
<feature type="domain" description="Ig-like" evidence="9">
    <location>
        <begin position="22"/>
        <end position="54"/>
    </location>
</feature>
<dbReference type="InterPro" id="IPR013783">
    <property type="entry name" value="Ig-like_fold"/>
</dbReference>
<evidence type="ECO:0000256" key="7">
    <source>
        <dbReference type="ARBA" id="ARBA00023180"/>
    </source>
</evidence>
<organism evidence="10 11">
    <name type="scientific">Cirrhinus molitorella</name>
    <name type="common">mud carp</name>
    <dbReference type="NCBI Taxonomy" id="172907"/>
    <lineage>
        <taxon>Eukaryota</taxon>
        <taxon>Metazoa</taxon>
        <taxon>Chordata</taxon>
        <taxon>Craniata</taxon>
        <taxon>Vertebrata</taxon>
        <taxon>Euteleostomi</taxon>
        <taxon>Actinopterygii</taxon>
        <taxon>Neopterygii</taxon>
        <taxon>Teleostei</taxon>
        <taxon>Ostariophysi</taxon>
        <taxon>Cypriniformes</taxon>
        <taxon>Cyprinidae</taxon>
        <taxon>Labeoninae</taxon>
        <taxon>Labeonini</taxon>
        <taxon>Cirrhinus</taxon>
    </lineage>
</organism>
<evidence type="ECO:0000256" key="6">
    <source>
        <dbReference type="ARBA" id="ARBA00023157"/>
    </source>
</evidence>
<keyword evidence="6" id="KW-1015">Disulfide bond</keyword>
<keyword evidence="5" id="KW-0472">Membrane</keyword>
<dbReference type="InterPro" id="IPR052051">
    <property type="entry name" value="TCR_complex_component"/>
</dbReference>
<dbReference type="InterPro" id="IPR007110">
    <property type="entry name" value="Ig-like_dom"/>
</dbReference>
<dbReference type="Proteomes" id="UP001558613">
    <property type="component" value="Unassembled WGS sequence"/>
</dbReference>
<evidence type="ECO:0000256" key="8">
    <source>
        <dbReference type="SAM" id="SignalP"/>
    </source>
</evidence>
<dbReference type="Gene3D" id="2.60.40.10">
    <property type="entry name" value="Immunoglobulins"/>
    <property type="match status" value="2"/>
</dbReference>
<evidence type="ECO:0000259" key="9">
    <source>
        <dbReference type="PROSITE" id="PS50835"/>
    </source>
</evidence>
<keyword evidence="11" id="KW-1185">Reference proteome</keyword>
<keyword evidence="7" id="KW-0325">Glycoprotein</keyword>
<keyword evidence="4" id="KW-0391">Immunity</keyword>
<comment type="caution">
    <text evidence="10">The sequence shown here is derived from an EMBL/GenBank/DDBJ whole genome shotgun (WGS) entry which is preliminary data.</text>
</comment>
<reference evidence="10 11" key="1">
    <citation type="submission" date="2023-09" db="EMBL/GenBank/DDBJ databases">
        <authorList>
            <person name="Wang M."/>
        </authorList>
    </citation>
    <scope>NUCLEOTIDE SEQUENCE [LARGE SCALE GENOMIC DNA]</scope>
    <source>
        <strain evidence="10">GT-2023</strain>
        <tissue evidence="10">Liver</tissue>
    </source>
</reference>
<evidence type="ECO:0000256" key="4">
    <source>
        <dbReference type="ARBA" id="ARBA00022859"/>
    </source>
</evidence>
<protein>
    <recommendedName>
        <fullName evidence="9">Ig-like domain-containing protein</fullName>
    </recommendedName>
</protein>
<dbReference type="SUPFAM" id="SSF48726">
    <property type="entry name" value="Immunoglobulin"/>
    <property type="match status" value="2"/>
</dbReference>
<dbReference type="PANTHER" id="PTHR19433">
    <property type="entry name" value="T-CELL RECEPTOR ALPHA CHAIN V REGION-RELATED"/>
    <property type="match status" value="1"/>
</dbReference>
<keyword evidence="3 8" id="KW-0732">Signal</keyword>
<feature type="signal peptide" evidence="8">
    <location>
        <begin position="1"/>
        <end position="16"/>
    </location>
</feature>
<dbReference type="EMBL" id="JAYMGO010000002">
    <property type="protein sequence ID" value="KAL1280554.1"/>
    <property type="molecule type" value="Genomic_DNA"/>
</dbReference>
<evidence type="ECO:0000256" key="2">
    <source>
        <dbReference type="ARBA" id="ARBA00022475"/>
    </source>
</evidence>
<evidence type="ECO:0000256" key="5">
    <source>
        <dbReference type="ARBA" id="ARBA00023136"/>
    </source>
</evidence>
<name>A0ABR3NUF7_9TELE</name>
<evidence type="ECO:0000313" key="11">
    <source>
        <dbReference type="Proteomes" id="UP001558613"/>
    </source>
</evidence>
<gene>
    <name evidence="10" type="ORF">QQF64_015154</name>
</gene>
<evidence type="ECO:0000313" key="10">
    <source>
        <dbReference type="EMBL" id="KAL1280554.1"/>
    </source>
</evidence>
<keyword evidence="2" id="KW-1003">Cell membrane</keyword>
<dbReference type="PROSITE" id="PS50835">
    <property type="entry name" value="IG_LIKE"/>
    <property type="match status" value="1"/>
</dbReference>
<dbReference type="InterPro" id="IPR036179">
    <property type="entry name" value="Ig-like_dom_sf"/>
</dbReference>
<proteinExistence type="predicted"/>